<organism evidence="1 2">
    <name type="scientific">Candidatus Taylorbacteria bacterium RIFCSPLOWO2_01_FULL_45_15b</name>
    <dbReference type="NCBI Taxonomy" id="1802319"/>
    <lineage>
        <taxon>Bacteria</taxon>
        <taxon>Candidatus Tayloriibacteriota</taxon>
    </lineage>
</organism>
<evidence type="ECO:0000313" key="1">
    <source>
        <dbReference type="EMBL" id="OHA32150.1"/>
    </source>
</evidence>
<evidence type="ECO:0008006" key="3">
    <source>
        <dbReference type="Google" id="ProtNLM"/>
    </source>
</evidence>
<protein>
    <recommendedName>
        <fullName evidence="3">Methyltransferase FkbM domain-containing protein</fullName>
    </recommendedName>
</protein>
<dbReference type="Proteomes" id="UP000176221">
    <property type="component" value="Unassembled WGS sequence"/>
</dbReference>
<gene>
    <name evidence="1" type="ORF">A2928_00460</name>
</gene>
<reference evidence="1 2" key="1">
    <citation type="journal article" date="2016" name="Nat. Commun.">
        <title>Thousands of microbial genomes shed light on interconnected biogeochemical processes in an aquifer system.</title>
        <authorList>
            <person name="Anantharaman K."/>
            <person name="Brown C.T."/>
            <person name="Hug L.A."/>
            <person name="Sharon I."/>
            <person name="Castelle C.J."/>
            <person name="Probst A.J."/>
            <person name="Thomas B.C."/>
            <person name="Singh A."/>
            <person name="Wilkins M.J."/>
            <person name="Karaoz U."/>
            <person name="Brodie E.L."/>
            <person name="Williams K.H."/>
            <person name="Hubbard S.S."/>
            <person name="Banfield J.F."/>
        </authorList>
    </citation>
    <scope>NUCLEOTIDE SEQUENCE [LARGE SCALE GENOMIC DNA]</scope>
</reference>
<accession>A0A1G2N7S1</accession>
<dbReference type="AlphaFoldDB" id="A0A1G2N7S1"/>
<sequence>MRESFHDKVIVDIGAGRIEHGYNLACVLKAKGYVAVEPFNAEYFFENLLVQSGEENRPINKRYDESFKSGIEMEPIPFNIALEDGLSFLKRIPDNSVIVFTFGLGDNAAIADEEYTGQMRKEIMRVMVKDGYSISNNSLGGIPENSNGSEIIMDGKEGAGILKFADGKAKGKFKTIRIE</sequence>
<comment type="caution">
    <text evidence="1">The sequence shown here is derived from an EMBL/GenBank/DDBJ whole genome shotgun (WGS) entry which is preliminary data.</text>
</comment>
<evidence type="ECO:0000313" key="2">
    <source>
        <dbReference type="Proteomes" id="UP000176221"/>
    </source>
</evidence>
<proteinExistence type="predicted"/>
<dbReference type="EMBL" id="MHRX01000052">
    <property type="protein sequence ID" value="OHA32150.1"/>
    <property type="molecule type" value="Genomic_DNA"/>
</dbReference>
<name>A0A1G2N7S1_9BACT</name>